<dbReference type="PANTHER" id="PTHR48081">
    <property type="entry name" value="AB HYDROLASE SUPERFAMILY PROTEIN C4A8.06C"/>
    <property type="match status" value="1"/>
</dbReference>
<dbReference type="RefSeq" id="WP_168150153.1">
    <property type="nucleotide sequence ID" value="NZ_JAAWVT010000001.1"/>
</dbReference>
<evidence type="ECO:0000256" key="1">
    <source>
        <dbReference type="ARBA" id="ARBA00022801"/>
    </source>
</evidence>
<evidence type="ECO:0000313" key="3">
    <source>
        <dbReference type="EMBL" id="NKG19116.1"/>
    </source>
</evidence>
<dbReference type="GO" id="GO:0016787">
    <property type="term" value="F:hydrolase activity"/>
    <property type="evidence" value="ECO:0007669"/>
    <property type="project" value="UniProtKB-KW"/>
</dbReference>
<protein>
    <submittedName>
        <fullName evidence="3">Alpha/beta hydrolase</fullName>
    </submittedName>
</protein>
<evidence type="ECO:0000259" key="2">
    <source>
        <dbReference type="Pfam" id="PF07859"/>
    </source>
</evidence>
<evidence type="ECO:0000313" key="4">
    <source>
        <dbReference type="Proteomes" id="UP000746595"/>
    </source>
</evidence>
<dbReference type="PANTHER" id="PTHR48081:SF8">
    <property type="entry name" value="ALPHA_BETA HYDROLASE FOLD-3 DOMAIN-CONTAINING PROTEIN-RELATED"/>
    <property type="match status" value="1"/>
</dbReference>
<dbReference type="InterPro" id="IPR029058">
    <property type="entry name" value="AB_hydrolase_fold"/>
</dbReference>
<dbReference type="Pfam" id="PF07859">
    <property type="entry name" value="Abhydrolase_3"/>
    <property type="match status" value="1"/>
</dbReference>
<proteinExistence type="predicted"/>
<dbReference type="Gene3D" id="3.40.50.1820">
    <property type="entry name" value="alpha/beta hydrolase"/>
    <property type="match status" value="1"/>
</dbReference>
<comment type="caution">
    <text evidence="3">The sequence shown here is derived from an EMBL/GenBank/DDBJ whole genome shotgun (WGS) entry which is preliminary data.</text>
</comment>
<keyword evidence="4" id="KW-1185">Reference proteome</keyword>
<accession>A0ABX1FYS8</accession>
<dbReference type="InterPro" id="IPR013094">
    <property type="entry name" value="AB_hydrolase_3"/>
</dbReference>
<name>A0ABX1FYS8_9MICC</name>
<organism evidence="3 4">
    <name type="scientific">Paeniglutamicibacter terrestris</name>
    <dbReference type="NCBI Taxonomy" id="2723403"/>
    <lineage>
        <taxon>Bacteria</taxon>
        <taxon>Bacillati</taxon>
        <taxon>Actinomycetota</taxon>
        <taxon>Actinomycetes</taxon>
        <taxon>Micrococcales</taxon>
        <taxon>Micrococcaceae</taxon>
        <taxon>Paeniglutamicibacter</taxon>
    </lineage>
</organism>
<sequence>MSSLASRLIPPLLTVLGYRRHYISVQNTSKLVADRQLRPQPYGPPRRALKGVSITVDHDRGWPIYSVDPAETSPQQHIVYVHGGAWINQIAPQHWQLVAELSTATSSQILVPIYPLAPQGTAASVVPRIAELLRSLCEKHGANNVSVVGDSAGGQIALSAALLLRDEQVALAHTVLIAPALDLSLSNPEIDTVEPLDPWLARPGLHTAVDLWRDGLSLTNPIVSPLCGDLSGLGPLSVFVGTRDITNPDAKLLIAKARAAGVPTEFHEALNMVHVYPLLPIPEGRHARGRMAALLRGEPQAEATAERPKSIR</sequence>
<dbReference type="SUPFAM" id="SSF53474">
    <property type="entry name" value="alpha/beta-Hydrolases"/>
    <property type="match status" value="1"/>
</dbReference>
<dbReference type="InterPro" id="IPR050300">
    <property type="entry name" value="GDXG_lipolytic_enzyme"/>
</dbReference>
<gene>
    <name evidence="3" type="ORF">HED64_00155</name>
</gene>
<dbReference type="Proteomes" id="UP000746595">
    <property type="component" value="Unassembled WGS sequence"/>
</dbReference>
<reference evidence="3 4" key="1">
    <citation type="submission" date="2020-04" db="EMBL/GenBank/DDBJ databases">
        <title>Paeniglutamicibacter sp. ANT13_2, a novel actinomycete isolated from sediment in Antarctica.</title>
        <authorList>
            <person name="Sakdapetsiri C."/>
            <person name="Pinyakong O."/>
        </authorList>
    </citation>
    <scope>NUCLEOTIDE SEQUENCE [LARGE SCALE GENOMIC DNA]</scope>
    <source>
        <strain evidence="3 4">ANT13_2</strain>
    </source>
</reference>
<keyword evidence="1 3" id="KW-0378">Hydrolase</keyword>
<feature type="domain" description="Alpha/beta hydrolase fold-3" evidence="2">
    <location>
        <begin position="78"/>
        <end position="276"/>
    </location>
</feature>
<dbReference type="EMBL" id="JAAWVT010000001">
    <property type="protein sequence ID" value="NKG19116.1"/>
    <property type="molecule type" value="Genomic_DNA"/>
</dbReference>